<keyword evidence="1" id="KW-0812">Transmembrane</keyword>
<accession>A0A8D6PTI7</accession>
<keyword evidence="3" id="KW-1185">Reference proteome</keyword>
<dbReference type="AlphaFoldDB" id="A0A8D6PTI7"/>
<dbReference type="KEGG" id="mesg:MLAUSG7_1364"/>
<organism evidence="2 3">
    <name type="scientific">Methanocaldococcus lauensis</name>
    <dbReference type="NCBI Taxonomy" id="2546128"/>
    <lineage>
        <taxon>Archaea</taxon>
        <taxon>Methanobacteriati</taxon>
        <taxon>Methanobacteriota</taxon>
        <taxon>Methanomada group</taxon>
        <taxon>Methanococci</taxon>
        <taxon>Methanococcales</taxon>
        <taxon>Methanocaldococcaceae</taxon>
        <taxon>Methanocaldococcus</taxon>
    </lineage>
</organism>
<reference evidence="2 3" key="1">
    <citation type="submission" date="2020-04" db="EMBL/GenBank/DDBJ databases">
        <authorList>
            <consortium name="Genoscope - CEA"/>
            <person name="William W."/>
        </authorList>
    </citation>
    <scope>NUCLEOTIDE SEQUENCE [LARGE SCALE GENOMIC DNA]</scope>
    <source>
        <strain evidence="2 3">SG7</strain>
    </source>
</reference>
<feature type="transmembrane region" description="Helical" evidence="1">
    <location>
        <begin position="43"/>
        <end position="61"/>
    </location>
</feature>
<proteinExistence type="predicted"/>
<name>A0A8D6PTI7_9EURY</name>
<dbReference type="Proteomes" id="UP000679213">
    <property type="component" value="Chromosome I"/>
</dbReference>
<evidence type="ECO:0000313" key="2">
    <source>
        <dbReference type="EMBL" id="CAB3289673.1"/>
    </source>
</evidence>
<evidence type="ECO:0000313" key="3">
    <source>
        <dbReference type="Proteomes" id="UP000679213"/>
    </source>
</evidence>
<keyword evidence="1" id="KW-1133">Transmembrane helix</keyword>
<keyword evidence="1" id="KW-0472">Membrane</keyword>
<dbReference type="EMBL" id="LR792632">
    <property type="protein sequence ID" value="CAB3289673.1"/>
    <property type="molecule type" value="Genomic_DNA"/>
</dbReference>
<protein>
    <submittedName>
        <fullName evidence="2">Uncharacterized protein</fullName>
    </submittedName>
</protein>
<gene>
    <name evidence="2" type="ORF">MLAUSG7_1364</name>
</gene>
<evidence type="ECO:0000256" key="1">
    <source>
        <dbReference type="SAM" id="Phobius"/>
    </source>
</evidence>
<sequence>MNPRTPTGPDPQSGAFDLAWRPPLSIRKFYFITFIYKPYAEKYIYELWILAILVSYVPRWLSWL</sequence>